<dbReference type="PANTHER" id="PTHR23294">
    <property type="entry name" value="ET TRANSLATION PRODUCT-RELATED"/>
    <property type="match status" value="1"/>
</dbReference>
<dbReference type="GO" id="GO:0016020">
    <property type="term" value="C:membrane"/>
    <property type="evidence" value="ECO:0007669"/>
    <property type="project" value="UniProtKB-SubCell"/>
</dbReference>
<dbReference type="GeneID" id="103507075"/>
<proteinExistence type="predicted"/>
<comment type="subcellular location">
    <subcellularLocation>
        <location evidence="1">Membrane</location>
        <topology evidence="1">Multi-pass membrane protein</topology>
    </subcellularLocation>
</comment>
<dbReference type="RefSeq" id="XP_008469738.2">
    <property type="nucleotide sequence ID" value="XM_008471516.2"/>
</dbReference>
<dbReference type="AlphaFoldDB" id="A0A1S3CYN2"/>
<gene>
    <name evidence="7" type="primary">LOC103507075</name>
</gene>
<name>A0A1S3CYN2_DIACI</name>
<sequence>MFLRLPFDRSTLNVIFLGICFAFIFTAYFTLANLEKILLYSLQHDEPSFTGDGFVSQGLIYAAFSVCLWLAPSVNSVVGPKITMVMGVVGYESISGNLFIYFAFLGKKYIDESTRQTVIIFLTIILNVGGALLLLLPKPDKGEVDNHLKAKSTEDGRTCEPITDREEFALTQNTEGAWQTFKKNIFTSVAFNISNIYGLHLQLIALTVMCILGLISFAHVSIQVNNKDEKIVKKTQDEMGGRDNPCLVERWLKDSETFPKTLRTADMLQKDFRMTSAGMSH</sequence>
<protein>
    <submittedName>
        <fullName evidence="7">UNC93-like protein MFSD11</fullName>
    </submittedName>
</protein>
<evidence type="ECO:0000256" key="1">
    <source>
        <dbReference type="ARBA" id="ARBA00004141"/>
    </source>
</evidence>
<evidence type="ECO:0000256" key="2">
    <source>
        <dbReference type="ARBA" id="ARBA00022692"/>
    </source>
</evidence>
<feature type="transmembrane region" description="Helical" evidence="5">
    <location>
        <begin position="84"/>
        <end position="105"/>
    </location>
</feature>
<keyword evidence="6" id="KW-1185">Reference proteome</keyword>
<organism evidence="6 7">
    <name type="scientific">Diaphorina citri</name>
    <name type="common">Asian citrus psyllid</name>
    <dbReference type="NCBI Taxonomy" id="121845"/>
    <lineage>
        <taxon>Eukaryota</taxon>
        <taxon>Metazoa</taxon>
        <taxon>Ecdysozoa</taxon>
        <taxon>Arthropoda</taxon>
        <taxon>Hexapoda</taxon>
        <taxon>Insecta</taxon>
        <taxon>Pterygota</taxon>
        <taxon>Neoptera</taxon>
        <taxon>Paraneoptera</taxon>
        <taxon>Hemiptera</taxon>
        <taxon>Sternorrhyncha</taxon>
        <taxon>Psylloidea</taxon>
        <taxon>Psyllidae</taxon>
        <taxon>Diaphorininae</taxon>
        <taxon>Diaphorina</taxon>
    </lineage>
</organism>
<feature type="transmembrane region" description="Helical" evidence="5">
    <location>
        <begin position="199"/>
        <end position="220"/>
    </location>
</feature>
<accession>A0A1S3CYN2</accession>
<evidence type="ECO:0000256" key="5">
    <source>
        <dbReference type="SAM" id="Phobius"/>
    </source>
</evidence>
<evidence type="ECO:0000313" key="6">
    <source>
        <dbReference type="Proteomes" id="UP000079169"/>
    </source>
</evidence>
<evidence type="ECO:0000256" key="4">
    <source>
        <dbReference type="ARBA" id="ARBA00023136"/>
    </source>
</evidence>
<dbReference type="STRING" id="121845.A0A1S3CYN2"/>
<feature type="transmembrane region" description="Helical" evidence="5">
    <location>
        <begin position="54"/>
        <end position="72"/>
    </location>
</feature>
<feature type="transmembrane region" description="Helical" evidence="5">
    <location>
        <begin position="117"/>
        <end position="136"/>
    </location>
</feature>
<dbReference type="KEGG" id="dci:103507075"/>
<evidence type="ECO:0000256" key="3">
    <source>
        <dbReference type="ARBA" id="ARBA00022989"/>
    </source>
</evidence>
<reference evidence="7" key="1">
    <citation type="submission" date="2025-08" db="UniProtKB">
        <authorList>
            <consortium name="RefSeq"/>
        </authorList>
    </citation>
    <scope>IDENTIFICATION</scope>
</reference>
<dbReference type="PANTHER" id="PTHR23294:SF0">
    <property type="entry name" value="UNC93-LIKE PROTEIN MFSD11"/>
    <property type="match status" value="1"/>
</dbReference>
<dbReference type="PaxDb" id="121845-A0A1S3CYN2"/>
<keyword evidence="2 5" id="KW-0812">Transmembrane</keyword>
<feature type="transmembrane region" description="Helical" evidence="5">
    <location>
        <begin position="12"/>
        <end position="34"/>
    </location>
</feature>
<dbReference type="Proteomes" id="UP000079169">
    <property type="component" value="Unplaced"/>
</dbReference>
<keyword evidence="4 5" id="KW-0472">Membrane</keyword>
<dbReference type="InterPro" id="IPR051617">
    <property type="entry name" value="UNC-93-like_regulator"/>
</dbReference>
<evidence type="ECO:0000313" key="7">
    <source>
        <dbReference type="RefSeq" id="XP_008469738.2"/>
    </source>
</evidence>
<keyword evidence="3 5" id="KW-1133">Transmembrane helix</keyword>